<proteinExistence type="predicted"/>
<reference evidence="1" key="1">
    <citation type="submission" date="2020-02" db="EMBL/GenBank/DDBJ databases">
        <authorList>
            <person name="Meier V. D."/>
        </authorList>
    </citation>
    <scope>NUCLEOTIDE SEQUENCE</scope>
    <source>
        <strain evidence="1">AVDCRST_MAG93</strain>
    </source>
</reference>
<protein>
    <submittedName>
        <fullName evidence="1">Uncharacterized protein</fullName>
    </submittedName>
</protein>
<sequence length="47" mass="5332">MLNLRECTGRIPRQRMRVDGLTIGPDDFGPSAFSQNNLKQFILLKLA</sequence>
<dbReference type="EMBL" id="CADCTR010002197">
    <property type="protein sequence ID" value="CAA9338517.1"/>
    <property type="molecule type" value="Genomic_DNA"/>
</dbReference>
<accession>A0A6J4LPK5</accession>
<gene>
    <name evidence="1" type="ORF">AVDCRST_MAG93-6518</name>
</gene>
<dbReference type="AlphaFoldDB" id="A0A6J4LPK5"/>
<organism evidence="1">
    <name type="scientific">uncultured Chloroflexia bacterium</name>
    <dbReference type="NCBI Taxonomy" id="1672391"/>
    <lineage>
        <taxon>Bacteria</taxon>
        <taxon>Bacillati</taxon>
        <taxon>Chloroflexota</taxon>
        <taxon>Chloroflexia</taxon>
        <taxon>environmental samples</taxon>
    </lineage>
</organism>
<evidence type="ECO:0000313" key="1">
    <source>
        <dbReference type="EMBL" id="CAA9338517.1"/>
    </source>
</evidence>
<name>A0A6J4LPK5_9CHLR</name>